<dbReference type="AlphaFoldDB" id="A0A1G2QVF0"/>
<protein>
    <submittedName>
        <fullName evidence="3">Uncharacterized protein</fullName>
    </submittedName>
</protein>
<keyword evidence="2" id="KW-0812">Transmembrane</keyword>
<proteinExistence type="predicted"/>
<evidence type="ECO:0000256" key="2">
    <source>
        <dbReference type="SAM" id="Phobius"/>
    </source>
</evidence>
<evidence type="ECO:0000256" key="1">
    <source>
        <dbReference type="SAM" id="MobiDB-lite"/>
    </source>
</evidence>
<gene>
    <name evidence="3" type="ORF">A2843_01640</name>
</gene>
<dbReference type="Proteomes" id="UP000178170">
    <property type="component" value="Unassembled WGS sequence"/>
</dbReference>
<sequence length="328" mass="34663">MEPWVYVLGFIAVAVAILVGFAILGMAHITKIEGLEERQTVAEEGALARMATPAARVEAAGAAGMPAAIVAQSQEQRIAALEATNQRAREEAERQQREREDQGRRREEEDPTRIRLRNQSERARQAALRLTMASNEVYIARDEIDAQRREGEAQGLRATYNQGVGVVQQQTAVATTAAPTGQPQPQVLRVEVVAVPPPTPQPAPVAPTGQQPVVVRHVLAINGVGIRQGQIRLDIQGGGFVTINPAPGTQGYDEGTQVSLTVNPNVAGATVVVQGAARRGQIWVVTMDRDRQVVVTITAPAAQPAAQPQGGQAAGAGGGTGPRPTPTP</sequence>
<feature type="transmembrane region" description="Helical" evidence="2">
    <location>
        <begin position="6"/>
        <end position="29"/>
    </location>
</feature>
<accession>A0A1G2QVF0</accession>
<keyword evidence="2" id="KW-0472">Membrane</keyword>
<name>A0A1G2QVF0_9BACT</name>
<evidence type="ECO:0000313" key="3">
    <source>
        <dbReference type="EMBL" id="OHA63992.1"/>
    </source>
</evidence>
<evidence type="ECO:0000313" key="4">
    <source>
        <dbReference type="Proteomes" id="UP000178170"/>
    </source>
</evidence>
<feature type="region of interest" description="Disordered" evidence="1">
    <location>
        <begin position="300"/>
        <end position="328"/>
    </location>
</feature>
<keyword evidence="2" id="KW-1133">Transmembrane helix</keyword>
<feature type="compositionally biased region" description="Basic and acidic residues" evidence="1">
    <location>
        <begin position="87"/>
        <end position="120"/>
    </location>
</feature>
<reference evidence="3 4" key="1">
    <citation type="journal article" date="2016" name="Nat. Commun.">
        <title>Thousands of microbial genomes shed light on interconnected biogeochemical processes in an aquifer system.</title>
        <authorList>
            <person name="Anantharaman K."/>
            <person name="Brown C.T."/>
            <person name="Hug L.A."/>
            <person name="Sharon I."/>
            <person name="Castelle C.J."/>
            <person name="Probst A.J."/>
            <person name="Thomas B.C."/>
            <person name="Singh A."/>
            <person name="Wilkins M.J."/>
            <person name="Karaoz U."/>
            <person name="Brodie E.L."/>
            <person name="Williams K.H."/>
            <person name="Hubbard S.S."/>
            <person name="Banfield J.F."/>
        </authorList>
    </citation>
    <scope>NUCLEOTIDE SEQUENCE [LARGE SCALE GENOMIC DNA]</scope>
</reference>
<feature type="compositionally biased region" description="Gly residues" evidence="1">
    <location>
        <begin position="312"/>
        <end position="321"/>
    </location>
</feature>
<dbReference type="EMBL" id="MHTS01000023">
    <property type="protein sequence ID" value="OHA63992.1"/>
    <property type="molecule type" value="Genomic_DNA"/>
</dbReference>
<feature type="compositionally biased region" description="Low complexity" evidence="1">
    <location>
        <begin position="300"/>
        <end position="311"/>
    </location>
</feature>
<feature type="region of interest" description="Disordered" evidence="1">
    <location>
        <begin position="85"/>
        <end position="120"/>
    </location>
</feature>
<organism evidence="3 4">
    <name type="scientific">Candidatus Wildermuthbacteria bacterium RIFCSPHIGHO2_01_FULL_48_27b</name>
    <dbReference type="NCBI Taxonomy" id="1802447"/>
    <lineage>
        <taxon>Bacteria</taxon>
        <taxon>Candidatus Wildermuthiibacteriota</taxon>
    </lineage>
</organism>
<comment type="caution">
    <text evidence="3">The sequence shown here is derived from an EMBL/GenBank/DDBJ whole genome shotgun (WGS) entry which is preliminary data.</text>
</comment>